<dbReference type="AlphaFoldDB" id="A0A084ARL6"/>
<evidence type="ECO:0000313" key="2">
    <source>
        <dbReference type="EMBL" id="KEY67945.1"/>
    </source>
</evidence>
<feature type="region of interest" description="Disordered" evidence="1">
    <location>
        <begin position="1"/>
        <end position="34"/>
    </location>
</feature>
<protein>
    <submittedName>
        <fullName evidence="2">Uncharacterized protein</fullName>
    </submittedName>
</protein>
<accession>A0A084ARL6</accession>
<dbReference type="Proteomes" id="UP000028045">
    <property type="component" value="Unassembled WGS sequence"/>
</dbReference>
<dbReference type="HOGENOM" id="CLU_2238350_0_0_1"/>
<keyword evidence="3" id="KW-1185">Reference proteome</keyword>
<proteinExistence type="predicted"/>
<evidence type="ECO:0000256" key="1">
    <source>
        <dbReference type="SAM" id="MobiDB-lite"/>
    </source>
</evidence>
<evidence type="ECO:0000313" key="3">
    <source>
        <dbReference type="Proteomes" id="UP000028045"/>
    </source>
</evidence>
<organism evidence="2 3">
    <name type="scientific">Stachybotrys chartarum (strain CBS 109288 / IBT 7711)</name>
    <name type="common">Toxic black mold</name>
    <name type="synonym">Stilbospora chartarum</name>
    <dbReference type="NCBI Taxonomy" id="1280523"/>
    <lineage>
        <taxon>Eukaryota</taxon>
        <taxon>Fungi</taxon>
        <taxon>Dikarya</taxon>
        <taxon>Ascomycota</taxon>
        <taxon>Pezizomycotina</taxon>
        <taxon>Sordariomycetes</taxon>
        <taxon>Hypocreomycetidae</taxon>
        <taxon>Hypocreales</taxon>
        <taxon>Stachybotryaceae</taxon>
        <taxon>Stachybotrys</taxon>
    </lineage>
</organism>
<sequence>MPSPSHKQRPYPTNAGTEGMPAHKTPSLLAEGQKASWCRRGAAAEPNQQGNLAGVEMQNSLWLVLDGFSLFRSAGLRSKAIATFSADGRLLSTDSVDPVPMLEPN</sequence>
<name>A0A084ARL6_STACB</name>
<gene>
    <name evidence="2" type="ORF">S7711_10550</name>
</gene>
<dbReference type="EMBL" id="KL648598">
    <property type="protein sequence ID" value="KEY67945.1"/>
    <property type="molecule type" value="Genomic_DNA"/>
</dbReference>
<reference evidence="2 3" key="1">
    <citation type="journal article" date="2014" name="BMC Genomics">
        <title>Comparative genome sequencing reveals chemotype-specific gene clusters in the toxigenic black mold Stachybotrys.</title>
        <authorList>
            <person name="Semeiks J."/>
            <person name="Borek D."/>
            <person name="Otwinowski Z."/>
            <person name="Grishin N.V."/>
        </authorList>
    </citation>
    <scope>NUCLEOTIDE SEQUENCE [LARGE SCALE GENOMIC DNA]</scope>
    <source>
        <strain evidence="3">CBS 109288 / IBT 7711</strain>
    </source>
</reference>